<dbReference type="eggNOG" id="COG3832">
    <property type="taxonomic scope" value="Bacteria"/>
</dbReference>
<accession>A0A076ELJ0</accession>
<dbReference type="AlphaFoldDB" id="A0A076ELJ0"/>
<organism evidence="1 2">
    <name type="scientific">Rhodococcus opacus</name>
    <name type="common">Nocardia opaca</name>
    <dbReference type="NCBI Taxonomy" id="37919"/>
    <lineage>
        <taxon>Bacteria</taxon>
        <taxon>Bacillati</taxon>
        <taxon>Actinomycetota</taxon>
        <taxon>Actinomycetes</taxon>
        <taxon>Mycobacteriales</taxon>
        <taxon>Nocardiaceae</taxon>
        <taxon>Rhodococcus</taxon>
    </lineage>
</organism>
<dbReference type="InterPro" id="IPR023393">
    <property type="entry name" value="START-like_dom_sf"/>
</dbReference>
<proteinExistence type="predicted"/>
<gene>
    <name evidence="1" type="ORF">EP51_21055</name>
</gene>
<evidence type="ECO:0000313" key="1">
    <source>
        <dbReference type="EMBL" id="AII07000.1"/>
    </source>
</evidence>
<dbReference type="Gene3D" id="3.30.530.20">
    <property type="match status" value="1"/>
</dbReference>
<dbReference type="RefSeq" id="WP_081792237.1">
    <property type="nucleotide sequence ID" value="NZ_CP008947.1"/>
</dbReference>
<dbReference type="Proteomes" id="UP000028488">
    <property type="component" value="Chromosome"/>
</dbReference>
<protein>
    <submittedName>
        <fullName evidence="1">Polyketide cyclase</fullName>
    </submittedName>
</protein>
<dbReference type="EMBL" id="CP008947">
    <property type="protein sequence ID" value="AII07000.1"/>
    <property type="molecule type" value="Genomic_DNA"/>
</dbReference>
<evidence type="ECO:0000313" key="2">
    <source>
        <dbReference type="Proteomes" id="UP000028488"/>
    </source>
</evidence>
<sequence>MTTDISERLEVRRAVAADPATIFGLLCDPEGHVAIDSSGMLMSAEGDRVTAAGDTFVVHMDRDALNDFDLGLYDVTVTIETFVPDREISWKVLGQIRPQIGHVYGYRLEPIDEGTMVTSFYDWSSIDPFWREAGIFPVISENALRATLGILARTVAPGRPRPQIDPQN</sequence>
<name>A0A076ELJ0_RHOOP</name>
<reference evidence="1 2" key="1">
    <citation type="submission" date="2014-07" db="EMBL/GenBank/DDBJ databases">
        <title>Genome Sequence of Rhodococcus opacus Strain R7, a Biodegrader of Mono- and Polycyclic Aromatic Hydrocarbons.</title>
        <authorList>
            <person name="Di Gennaro P."/>
            <person name="Zampolli J."/>
            <person name="Presti I."/>
            <person name="Cappelletti M."/>
            <person name="D'Ursi P."/>
            <person name="Orro A."/>
            <person name="Mezzelani A."/>
            <person name="Milanesi L."/>
        </authorList>
    </citation>
    <scope>NUCLEOTIDE SEQUENCE [LARGE SCALE GENOMIC DNA]</scope>
    <source>
        <strain evidence="1 2">R7</strain>
    </source>
</reference>
<dbReference type="SUPFAM" id="SSF55961">
    <property type="entry name" value="Bet v1-like"/>
    <property type="match status" value="1"/>
</dbReference>